<evidence type="ECO:0000313" key="3">
    <source>
        <dbReference type="Proteomes" id="UP000828171"/>
    </source>
</evidence>
<reference evidence="2" key="1">
    <citation type="submission" date="2021-06" db="EMBL/GenBank/DDBJ databases">
        <title>PemIK (PemK/PemI) type II TA system from Klebsiella pneumoniae clinical strains inhibits lytic phage.</title>
        <authorList>
            <person name="Bleriot I.I."/>
            <person name="Blasco L.L."/>
            <person name="Pacios O.O."/>
            <person name="Fernandez-Garcia L.L."/>
            <person name="Ambroa A.A."/>
            <person name="Lopez M.M."/>
            <person name="Gonzalez-Bardanca M.M."/>
            <person name="Fernandez Cuenca F.F."/>
            <person name="Oteo J.J."/>
            <person name="Pascual A.A."/>
            <person name="Martinez-Martinez L.L."/>
            <person name="Domingo-Calap P.P."/>
            <person name="Wood T.K.T.K."/>
            <person name="Tomas M.M."/>
        </authorList>
    </citation>
    <scope>NUCLEOTIDE SEQUENCE</scope>
</reference>
<keyword evidence="3" id="KW-1185">Reference proteome</keyword>
<evidence type="ECO:0000313" key="2">
    <source>
        <dbReference type="EMBL" id="QZE50460.1"/>
    </source>
</evidence>
<feature type="coiled-coil region" evidence="1">
    <location>
        <begin position="165"/>
        <end position="199"/>
    </location>
</feature>
<evidence type="ECO:0000256" key="1">
    <source>
        <dbReference type="SAM" id="Coils"/>
    </source>
</evidence>
<dbReference type="EMBL" id="MZ428221">
    <property type="protein sequence ID" value="QZE50460.1"/>
    <property type="molecule type" value="Genomic_DNA"/>
</dbReference>
<name>A0AAE8BXT6_9CAUD</name>
<protein>
    <submittedName>
        <fullName evidence="2">Eaa-like family protein</fullName>
    </submittedName>
</protein>
<organism evidence="2 3">
    <name type="scientific">Klebsiella phage vB_KpnS-VAC2</name>
    <dbReference type="NCBI Taxonomy" id="2864369"/>
    <lineage>
        <taxon>Viruses</taxon>
        <taxon>Duplodnaviria</taxon>
        <taxon>Heunggongvirae</taxon>
        <taxon>Uroviricota</taxon>
        <taxon>Caudoviricetes</taxon>
        <taxon>Drexlerviridae</taxon>
        <taxon>Webervirus</taxon>
        <taxon>Webervirus VAC2</taxon>
    </lineage>
</organism>
<keyword evidence="1" id="KW-0175">Coiled coil</keyword>
<dbReference type="Proteomes" id="UP000828171">
    <property type="component" value="Segment"/>
</dbReference>
<proteinExistence type="predicted"/>
<sequence length="230" mass="25548">MNNCKFILIPSADSPAHVSAKFTKGKRYEAEPFASHVGTTLYSVIDDKGKAYTINPKASYHIGGAHFSVEMQMHNVCSNGSFATGGYVKDLLKYPQQTSESMFGSITTTNFPLFITEVKDRESAKKAEFESLSDSILKIVLDDISNMRNDRISAVDENGKVRVTMGDLRTKEQKLADRVKDLESELSAAHNTIAKIRDAMRTPEGEDAQQHAKVLRQMADALVNLWRNGQ</sequence>
<accession>A0AAE8BXT6</accession>